<keyword evidence="6 11" id="KW-0418">Kinase</keyword>
<feature type="transmembrane region" description="Helical" evidence="9">
    <location>
        <begin position="128"/>
        <end position="150"/>
    </location>
</feature>
<evidence type="ECO:0000256" key="8">
    <source>
        <dbReference type="ARBA" id="ARBA00023012"/>
    </source>
</evidence>
<keyword evidence="9" id="KW-1133">Transmembrane helix</keyword>
<evidence type="ECO:0000256" key="3">
    <source>
        <dbReference type="ARBA" id="ARBA00022553"/>
    </source>
</evidence>
<feature type="transmembrane region" description="Helical" evidence="9">
    <location>
        <begin position="12"/>
        <end position="29"/>
    </location>
</feature>
<dbReference type="Pfam" id="PF07730">
    <property type="entry name" value="HisKA_3"/>
    <property type="match status" value="1"/>
</dbReference>
<evidence type="ECO:0000313" key="12">
    <source>
        <dbReference type="Proteomes" id="UP000504882"/>
    </source>
</evidence>
<dbReference type="InterPro" id="IPR050482">
    <property type="entry name" value="Sensor_HK_TwoCompSys"/>
</dbReference>
<dbReference type="CDD" id="cd16917">
    <property type="entry name" value="HATPase_UhpB-NarQ-NarX-like"/>
    <property type="match status" value="1"/>
</dbReference>
<dbReference type="Gene3D" id="1.20.5.1930">
    <property type="match status" value="1"/>
</dbReference>
<dbReference type="Proteomes" id="UP000504882">
    <property type="component" value="Unassembled WGS sequence"/>
</dbReference>
<evidence type="ECO:0000256" key="9">
    <source>
        <dbReference type="SAM" id="Phobius"/>
    </source>
</evidence>
<feature type="transmembrane region" description="Helical" evidence="9">
    <location>
        <begin position="63"/>
        <end position="83"/>
    </location>
</feature>
<protein>
    <recommendedName>
        <fullName evidence="2">histidine kinase</fullName>
        <ecNumber evidence="2">2.7.13.3</ecNumber>
    </recommendedName>
</protein>
<evidence type="ECO:0000259" key="10">
    <source>
        <dbReference type="SMART" id="SM00387"/>
    </source>
</evidence>
<dbReference type="Pfam" id="PF02518">
    <property type="entry name" value="HATPase_c"/>
    <property type="match status" value="1"/>
</dbReference>
<sequence>MRAGEVDPRVLDALLGVGIAMSVALLILADPGRVDPEPAPAVAYLFAVGFGLLMAIRRRFSRLVLVLTVAGVFVYYALGFPPIGIALPGVAALYSASEQGHPWWSAAWSALLIGVAAYFRIAEGQPTAYLLGYELLTNVALAAAAIALGVSVRTRRRARAQAERIAALTSAEQQYLADQRLQTERVQIARDVHDVVGHTLSVVAVHANVADEAIGHDDEAAHHAVAQIRATTAETMGELRATVRLLRDPGTVAPGLAGLARLTDPAREAGLEVGTEVDVPEGALSGAIDAAAYRIVQESLTNVLRHARAHRVEISAEVADGRLHLSVVDDGVGAGRDAGSAAGAGGHGIAGMSERANLLGGTLTARPRQGGGFAVHAHLPARLDR</sequence>
<keyword evidence="9" id="KW-0812">Transmembrane</keyword>
<keyword evidence="4" id="KW-0808">Transferase</keyword>
<evidence type="ECO:0000256" key="1">
    <source>
        <dbReference type="ARBA" id="ARBA00000085"/>
    </source>
</evidence>
<proteinExistence type="predicted"/>
<evidence type="ECO:0000256" key="4">
    <source>
        <dbReference type="ARBA" id="ARBA00022679"/>
    </source>
</evidence>
<keyword evidence="5" id="KW-0547">Nucleotide-binding</keyword>
<dbReference type="GO" id="GO:0016301">
    <property type="term" value="F:kinase activity"/>
    <property type="evidence" value="ECO:0007669"/>
    <property type="project" value="UniProtKB-KW"/>
</dbReference>
<keyword evidence="7" id="KW-0067">ATP-binding</keyword>
<dbReference type="RefSeq" id="WP_133105770.1">
    <property type="nucleotide sequence ID" value="NZ_SMNA01000001.1"/>
</dbReference>
<dbReference type="EMBL" id="SMNA01000001">
    <property type="protein sequence ID" value="TDE98868.1"/>
    <property type="molecule type" value="Genomic_DNA"/>
</dbReference>
<keyword evidence="3" id="KW-0597">Phosphoprotein</keyword>
<gene>
    <name evidence="11" type="ORF">EXU48_01315</name>
</gene>
<dbReference type="Gene3D" id="3.30.565.10">
    <property type="entry name" value="Histidine kinase-like ATPase, C-terminal domain"/>
    <property type="match status" value="1"/>
</dbReference>
<keyword evidence="12" id="KW-1185">Reference proteome</keyword>
<feature type="transmembrane region" description="Helical" evidence="9">
    <location>
        <begin position="103"/>
        <end position="121"/>
    </location>
</feature>
<reference evidence="11 12" key="1">
    <citation type="submission" date="2019-03" db="EMBL/GenBank/DDBJ databases">
        <title>Genomic features of bacteria from cold environments.</title>
        <authorList>
            <person name="Shen L."/>
        </authorList>
    </citation>
    <scope>NUCLEOTIDE SEQUENCE [LARGE SCALE GENOMIC DNA]</scope>
    <source>
        <strain evidence="12">T3246-1</strain>
    </source>
</reference>
<accession>A0ABY2E8P7</accession>
<dbReference type="PANTHER" id="PTHR24421:SF10">
    <property type="entry name" value="NITRATE_NITRITE SENSOR PROTEIN NARQ"/>
    <property type="match status" value="1"/>
</dbReference>
<evidence type="ECO:0000256" key="2">
    <source>
        <dbReference type="ARBA" id="ARBA00012438"/>
    </source>
</evidence>
<feature type="domain" description="Histidine kinase/HSP90-like ATPase" evidence="10">
    <location>
        <begin position="287"/>
        <end position="383"/>
    </location>
</feature>
<dbReference type="InterPro" id="IPR036890">
    <property type="entry name" value="HATPase_C_sf"/>
</dbReference>
<dbReference type="SMART" id="SM00387">
    <property type="entry name" value="HATPase_c"/>
    <property type="match status" value="1"/>
</dbReference>
<dbReference type="InterPro" id="IPR011712">
    <property type="entry name" value="Sig_transdc_His_kin_sub3_dim/P"/>
</dbReference>
<comment type="catalytic activity">
    <reaction evidence="1">
        <text>ATP + protein L-histidine = ADP + protein N-phospho-L-histidine.</text>
        <dbReference type="EC" id="2.7.13.3"/>
    </reaction>
</comment>
<keyword evidence="8" id="KW-0902">Two-component regulatory system</keyword>
<dbReference type="EC" id="2.7.13.3" evidence="2"/>
<comment type="caution">
    <text evidence="11">The sequence shown here is derived from an EMBL/GenBank/DDBJ whole genome shotgun (WGS) entry which is preliminary data.</text>
</comment>
<dbReference type="InterPro" id="IPR003594">
    <property type="entry name" value="HATPase_dom"/>
</dbReference>
<keyword evidence="9" id="KW-0472">Membrane</keyword>
<evidence type="ECO:0000313" key="11">
    <source>
        <dbReference type="EMBL" id="TDE98868.1"/>
    </source>
</evidence>
<dbReference type="PANTHER" id="PTHR24421">
    <property type="entry name" value="NITRATE/NITRITE SENSOR PROTEIN NARX-RELATED"/>
    <property type="match status" value="1"/>
</dbReference>
<organism evidence="11 12">
    <name type="scientific">Occultella glacieicola</name>
    <dbReference type="NCBI Taxonomy" id="2518684"/>
    <lineage>
        <taxon>Bacteria</taxon>
        <taxon>Bacillati</taxon>
        <taxon>Actinomycetota</taxon>
        <taxon>Actinomycetes</taxon>
        <taxon>Micrococcales</taxon>
        <taxon>Ruaniaceae</taxon>
        <taxon>Occultella</taxon>
    </lineage>
</organism>
<evidence type="ECO:0000256" key="5">
    <source>
        <dbReference type="ARBA" id="ARBA00022741"/>
    </source>
</evidence>
<evidence type="ECO:0000256" key="7">
    <source>
        <dbReference type="ARBA" id="ARBA00022840"/>
    </source>
</evidence>
<name>A0ABY2E8P7_9MICO</name>
<dbReference type="SUPFAM" id="SSF55874">
    <property type="entry name" value="ATPase domain of HSP90 chaperone/DNA topoisomerase II/histidine kinase"/>
    <property type="match status" value="1"/>
</dbReference>
<feature type="transmembrane region" description="Helical" evidence="9">
    <location>
        <begin position="41"/>
        <end position="56"/>
    </location>
</feature>
<evidence type="ECO:0000256" key="6">
    <source>
        <dbReference type="ARBA" id="ARBA00022777"/>
    </source>
</evidence>